<sequence length="149" mass="17653">MAAKKHTGIDPEQRELIENAQRRIRQKKALMRHFVVFLAGAVLFIVLNVIFNIGEGIRFFNLDWYVWAILLWLFFLLIHFINVFIMNKFMGKAWEENQLEKLVAKQQKRINQLEKEVKKEIKIQQAITNAPEIAIEEKDKEEDISSENI</sequence>
<evidence type="ECO:0000256" key="1">
    <source>
        <dbReference type="SAM" id="Coils"/>
    </source>
</evidence>
<accession>A0A840ENN5</accession>
<proteinExistence type="predicted"/>
<keyword evidence="2" id="KW-1133">Transmembrane helix</keyword>
<evidence type="ECO:0000313" key="4">
    <source>
        <dbReference type="EMBL" id="MBB4118715.1"/>
    </source>
</evidence>
<dbReference type="EC" id="1.5.1.3" evidence="4"/>
<feature type="domain" description="2TM" evidence="3">
    <location>
        <begin position="18"/>
        <end position="103"/>
    </location>
</feature>
<dbReference type="EMBL" id="JACIFO010000003">
    <property type="protein sequence ID" value="MBB4118715.1"/>
    <property type="molecule type" value="Genomic_DNA"/>
</dbReference>
<evidence type="ECO:0000259" key="3">
    <source>
        <dbReference type="Pfam" id="PF13239"/>
    </source>
</evidence>
<dbReference type="GO" id="GO:0004146">
    <property type="term" value="F:dihydrofolate reductase activity"/>
    <property type="evidence" value="ECO:0007669"/>
    <property type="project" value="UniProtKB-EC"/>
</dbReference>
<dbReference type="Proteomes" id="UP000553034">
    <property type="component" value="Unassembled WGS sequence"/>
</dbReference>
<feature type="transmembrane region" description="Helical" evidence="2">
    <location>
        <begin position="65"/>
        <end position="85"/>
    </location>
</feature>
<feature type="transmembrane region" description="Helical" evidence="2">
    <location>
        <begin position="30"/>
        <end position="53"/>
    </location>
</feature>
<dbReference type="InterPro" id="IPR025698">
    <property type="entry name" value="2TM_dom"/>
</dbReference>
<evidence type="ECO:0000256" key="2">
    <source>
        <dbReference type="SAM" id="Phobius"/>
    </source>
</evidence>
<dbReference type="AlphaFoldDB" id="A0A840ENN5"/>
<keyword evidence="1" id="KW-0175">Coiled coil</keyword>
<keyword evidence="2" id="KW-0472">Membrane</keyword>
<dbReference type="RefSeq" id="WP_183477059.1">
    <property type="nucleotide sequence ID" value="NZ_JACIFO010000003.1"/>
</dbReference>
<dbReference type="Pfam" id="PF13239">
    <property type="entry name" value="2TM"/>
    <property type="match status" value="1"/>
</dbReference>
<comment type="caution">
    <text evidence="4">The sequence shown here is derived from an EMBL/GenBank/DDBJ whole genome shotgun (WGS) entry which is preliminary data.</text>
</comment>
<keyword evidence="2" id="KW-0812">Transmembrane</keyword>
<evidence type="ECO:0000313" key="5">
    <source>
        <dbReference type="Proteomes" id="UP000553034"/>
    </source>
</evidence>
<organism evidence="4 5">
    <name type="scientific">Mesonia hippocampi</name>
    <dbReference type="NCBI Taxonomy" id="1628250"/>
    <lineage>
        <taxon>Bacteria</taxon>
        <taxon>Pseudomonadati</taxon>
        <taxon>Bacteroidota</taxon>
        <taxon>Flavobacteriia</taxon>
        <taxon>Flavobacteriales</taxon>
        <taxon>Flavobacteriaceae</taxon>
        <taxon>Mesonia</taxon>
    </lineage>
</organism>
<gene>
    <name evidence="4" type="ORF">GGR32_000995</name>
</gene>
<keyword evidence="5" id="KW-1185">Reference proteome</keyword>
<protein>
    <submittedName>
        <fullName evidence="4">Dihydrofolate reductase</fullName>
        <ecNumber evidence="4">1.5.1.3</ecNumber>
    </submittedName>
</protein>
<reference evidence="4 5" key="1">
    <citation type="submission" date="2020-08" db="EMBL/GenBank/DDBJ databases">
        <title>Genomic Encyclopedia of Type Strains, Phase IV (KMG-IV): sequencing the most valuable type-strain genomes for metagenomic binning, comparative biology and taxonomic classification.</title>
        <authorList>
            <person name="Goeker M."/>
        </authorList>
    </citation>
    <scope>NUCLEOTIDE SEQUENCE [LARGE SCALE GENOMIC DNA]</scope>
    <source>
        <strain evidence="4 5">DSM 29568</strain>
    </source>
</reference>
<keyword evidence="4" id="KW-0560">Oxidoreductase</keyword>
<name>A0A840ENN5_9FLAO</name>
<feature type="coiled-coil region" evidence="1">
    <location>
        <begin position="96"/>
        <end position="123"/>
    </location>
</feature>